<sequence>MAGAVVVWLGAFAKSGQPEAAKAAEAEAARRHRGDDDGVGAVASVEKGEVQEKRNSGVLSDSEAVVCMLTDRFAPA</sequence>
<dbReference type="OrthoDB" id="683342at2759"/>
<dbReference type="AlphaFoldDB" id="A0A811MZ02"/>
<keyword evidence="3" id="KW-1185">Reference proteome</keyword>
<proteinExistence type="predicted"/>
<dbReference type="EMBL" id="CAJGYO010000002">
    <property type="protein sequence ID" value="CAD6214715.1"/>
    <property type="molecule type" value="Genomic_DNA"/>
</dbReference>
<evidence type="ECO:0000313" key="2">
    <source>
        <dbReference type="EMBL" id="CAD6214715.1"/>
    </source>
</evidence>
<evidence type="ECO:0000256" key="1">
    <source>
        <dbReference type="SAM" id="MobiDB-lite"/>
    </source>
</evidence>
<accession>A0A811MZ02</accession>
<evidence type="ECO:0000313" key="3">
    <source>
        <dbReference type="Proteomes" id="UP000604825"/>
    </source>
</evidence>
<reference evidence="2" key="1">
    <citation type="submission" date="2020-10" db="EMBL/GenBank/DDBJ databases">
        <authorList>
            <person name="Han B."/>
            <person name="Lu T."/>
            <person name="Zhao Q."/>
            <person name="Huang X."/>
            <person name="Zhao Y."/>
        </authorList>
    </citation>
    <scope>NUCLEOTIDE SEQUENCE</scope>
</reference>
<organism evidence="2 3">
    <name type="scientific">Miscanthus lutarioriparius</name>
    <dbReference type="NCBI Taxonomy" id="422564"/>
    <lineage>
        <taxon>Eukaryota</taxon>
        <taxon>Viridiplantae</taxon>
        <taxon>Streptophyta</taxon>
        <taxon>Embryophyta</taxon>
        <taxon>Tracheophyta</taxon>
        <taxon>Spermatophyta</taxon>
        <taxon>Magnoliopsida</taxon>
        <taxon>Liliopsida</taxon>
        <taxon>Poales</taxon>
        <taxon>Poaceae</taxon>
        <taxon>PACMAD clade</taxon>
        <taxon>Panicoideae</taxon>
        <taxon>Andropogonodae</taxon>
        <taxon>Andropogoneae</taxon>
        <taxon>Saccharinae</taxon>
        <taxon>Miscanthus</taxon>
    </lineage>
</organism>
<feature type="region of interest" description="Disordered" evidence="1">
    <location>
        <begin position="16"/>
        <end position="43"/>
    </location>
</feature>
<protein>
    <submittedName>
        <fullName evidence="2">Uncharacterized protein</fullName>
    </submittedName>
</protein>
<comment type="caution">
    <text evidence="2">The sequence shown here is derived from an EMBL/GenBank/DDBJ whole genome shotgun (WGS) entry which is preliminary data.</text>
</comment>
<dbReference type="Proteomes" id="UP000604825">
    <property type="component" value="Unassembled WGS sequence"/>
</dbReference>
<feature type="compositionally biased region" description="Basic and acidic residues" evidence="1">
    <location>
        <begin position="22"/>
        <end position="36"/>
    </location>
</feature>
<gene>
    <name evidence="2" type="ORF">NCGR_LOCUS10048</name>
</gene>
<name>A0A811MZ02_9POAL</name>